<comment type="catalytic activity">
    <reaction evidence="6">
        <text>Eliminative cleavage of (1-&gt;4)-alpha-D-galacturonan methyl ester to give oligosaccharides with 4-deoxy-6-O-methyl-alpha-D-galact-4-enuronosyl groups at their non-reducing ends.</text>
        <dbReference type="EC" id="4.2.2.10"/>
    </reaction>
</comment>
<dbReference type="PANTHER" id="PTHR31683:SF16">
    <property type="entry name" value="PECTIN LYASE A-RELATED"/>
    <property type="match status" value="1"/>
</dbReference>
<organism evidence="11 12">
    <name type="scientific">Sarocladium strictum</name>
    <name type="common">Black bundle disease fungus</name>
    <name type="synonym">Acremonium strictum</name>
    <dbReference type="NCBI Taxonomy" id="5046"/>
    <lineage>
        <taxon>Eukaryota</taxon>
        <taxon>Fungi</taxon>
        <taxon>Dikarya</taxon>
        <taxon>Ascomycota</taxon>
        <taxon>Pezizomycotina</taxon>
        <taxon>Sordariomycetes</taxon>
        <taxon>Hypocreomycetidae</taxon>
        <taxon>Hypocreales</taxon>
        <taxon>Sarocladiaceae</taxon>
        <taxon>Sarocladium</taxon>
    </lineage>
</organism>
<evidence type="ECO:0000256" key="9">
    <source>
        <dbReference type="SAM" id="SignalP"/>
    </source>
</evidence>
<evidence type="ECO:0000256" key="6">
    <source>
        <dbReference type="ARBA" id="ARBA00036818"/>
    </source>
</evidence>
<dbReference type="Gene3D" id="2.160.20.10">
    <property type="entry name" value="Single-stranded right-handed beta-helix, Pectin lyase-like"/>
    <property type="match status" value="1"/>
</dbReference>
<dbReference type="GO" id="GO:0005576">
    <property type="term" value="C:extracellular region"/>
    <property type="evidence" value="ECO:0007669"/>
    <property type="project" value="UniProtKB-SubCell"/>
</dbReference>
<dbReference type="InterPro" id="IPR011050">
    <property type="entry name" value="Pectin_lyase_fold/virulence"/>
</dbReference>
<dbReference type="EMBL" id="JAPDFR010000001">
    <property type="protein sequence ID" value="KAK0390672.1"/>
    <property type="molecule type" value="Genomic_DNA"/>
</dbReference>
<comment type="caution">
    <text evidence="11">The sequence shown here is derived from an EMBL/GenBank/DDBJ whole genome shotgun (WGS) entry which is preliminary data.</text>
</comment>
<evidence type="ECO:0000256" key="7">
    <source>
        <dbReference type="ARBA" id="ARBA00039082"/>
    </source>
</evidence>
<feature type="chain" id="PRO_5041332904" description="pectin lyase" evidence="9">
    <location>
        <begin position="40"/>
        <end position="397"/>
    </location>
</feature>
<dbReference type="GO" id="GO:0000272">
    <property type="term" value="P:polysaccharide catabolic process"/>
    <property type="evidence" value="ECO:0007669"/>
    <property type="project" value="UniProtKB-KW"/>
</dbReference>
<protein>
    <recommendedName>
        <fullName evidence="7">pectin lyase</fullName>
        <ecNumber evidence="7">4.2.2.10</ecNumber>
    </recommendedName>
</protein>
<keyword evidence="12" id="KW-1185">Reference proteome</keyword>
<proteinExistence type="inferred from homology"/>
<dbReference type="Pfam" id="PF00544">
    <property type="entry name" value="Pectate_lyase_4"/>
    <property type="match status" value="1"/>
</dbReference>
<evidence type="ECO:0000256" key="8">
    <source>
        <dbReference type="RuleBase" id="RU361173"/>
    </source>
</evidence>
<keyword evidence="8" id="KW-0624">Polysaccharide degradation</keyword>
<feature type="signal peptide" evidence="9">
    <location>
        <begin position="1"/>
        <end position="39"/>
    </location>
</feature>
<evidence type="ECO:0000256" key="4">
    <source>
        <dbReference type="ARBA" id="ARBA00022729"/>
    </source>
</evidence>
<evidence type="ECO:0000313" key="11">
    <source>
        <dbReference type="EMBL" id="KAK0390672.1"/>
    </source>
</evidence>
<dbReference type="GO" id="GO:0047490">
    <property type="term" value="F:pectin lyase activity"/>
    <property type="evidence" value="ECO:0007669"/>
    <property type="project" value="UniProtKB-EC"/>
</dbReference>
<reference evidence="11" key="1">
    <citation type="submission" date="2022-10" db="EMBL/GenBank/DDBJ databases">
        <title>Determination and structural analysis of whole genome sequence of Sarocladium strictum F4-1.</title>
        <authorList>
            <person name="Hu L."/>
            <person name="Jiang Y."/>
        </authorList>
    </citation>
    <scope>NUCLEOTIDE SEQUENCE</scope>
    <source>
        <strain evidence="11">F4-1</strain>
    </source>
</reference>
<dbReference type="SUPFAM" id="SSF51126">
    <property type="entry name" value="Pectin lyase-like"/>
    <property type="match status" value="1"/>
</dbReference>
<dbReference type="EC" id="4.2.2.10" evidence="7"/>
<dbReference type="Proteomes" id="UP001175261">
    <property type="component" value="Unassembled WGS sequence"/>
</dbReference>
<evidence type="ECO:0000259" key="10">
    <source>
        <dbReference type="SMART" id="SM00656"/>
    </source>
</evidence>
<dbReference type="AlphaFoldDB" id="A0AA39GRC2"/>
<dbReference type="InterPro" id="IPR012334">
    <property type="entry name" value="Pectin_lyas_fold"/>
</dbReference>
<keyword evidence="4 9" id="KW-0732">Signal</keyword>
<sequence>MLPMRDGSAWLWSLSTKPLTMRAHLLSTALLAFVNSAAAVTGAAEGFAKGVTGGGSGRTVTPNTISDLVNYLGSSESLNIVLTKTFDFTGSEGSATGAGCAPWGTGSTCQKAINKDNWCNNYEPNAPKVTITYDKAGMLGITVNSNKSIVGQGNKGIIKGKGLRMVNGVSNIIIQNIQVTEINPAYVWGGDAITIDGADLIWIDHVSISRIGRQHLVFGESASGRVTVSNCEINGISSWSADPGCTGNHYWGMYFTGSNDLITFKNNYVHHTSGRSPKVQGNTLLHAVNNYFYSNPGHAFETAPGAMVLAEGNVFQNVKVAVEDSGAKWFASPNANVNAQCSSYLGHACQPNAYGSSGSLSGSDTSFFANFKGKNVASATTADAAKNVPNTAGFGKI</sequence>
<dbReference type="GO" id="GO:0030570">
    <property type="term" value="F:pectate lyase activity"/>
    <property type="evidence" value="ECO:0007669"/>
    <property type="project" value="InterPro"/>
</dbReference>
<comment type="similarity">
    <text evidence="2 8">Belongs to the polysaccharide lyase 1 family.</text>
</comment>
<comment type="subcellular location">
    <subcellularLocation>
        <location evidence="1 8">Secreted</location>
    </subcellularLocation>
</comment>
<dbReference type="SMART" id="SM00656">
    <property type="entry name" value="Amb_all"/>
    <property type="match status" value="1"/>
</dbReference>
<evidence type="ECO:0000313" key="12">
    <source>
        <dbReference type="Proteomes" id="UP001175261"/>
    </source>
</evidence>
<name>A0AA39GRC2_SARSR</name>
<keyword evidence="3 8" id="KW-0964">Secreted</keyword>
<evidence type="ECO:0000256" key="2">
    <source>
        <dbReference type="ARBA" id="ARBA00010980"/>
    </source>
</evidence>
<keyword evidence="5 8" id="KW-0456">Lyase</keyword>
<gene>
    <name evidence="11" type="ORF">NLU13_0176</name>
</gene>
<accession>A0AA39GRC2</accession>
<evidence type="ECO:0000256" key="1">
    <source>
        <dbReference type="ARBA" id="ARBA00004613"/>
    </source>
</evidence>
<feature type="domain" description="Pectate lyase" evidence="10">
    <location>
        <begin position="112"/>
        <end position="321"/>
    </location>
</feature>
<dbReference type="PANTHER" id="PTHR31683">
    <property type="entry name" value="PECTATE LYASE 18-RELATED"/>
    <property type="match status" value="1"/>
</dbReference>
<evidence type="ECO:0000256" key="5">
    <source>
        <dbReference type="ARBA" id="ARBA00023239"/>
    </source>
</evidence>
<keyword evidence="8" id="KW-0119">Carbohydrate metabolism</keyword>
<dbReference type="FunFam" id="2.160.20.10:FF:000003">
    <property type="entry name" value="Pectin lyase F"/>
    <property type="match status" value="1"/>
</dbReference>
<dbReference type="InterPro" id="IPR045032">
    <property type="entry name" value="PEL"/>
</dbReference>
<evidence type="ECO:0000256" key="3">
    <source>
        <dbReference type="ARBA" id="ARBA00022525"/>
    </source>
</evidence>
<dbReference type="InterPro" id="IPR002022">
    <property type="entry name" value="Pec_lyase"/>
</dbReference>